<organism evidence="1 2">
    <name type="scientific">Mucilaginibacter arboris</name>
    <dbReference type="NCBI Taxonomy" id="2682090"/>
    <lineage>
        <taxon>Bacteria</taxon>
        <taxon>Pseudomonadati</taxon>
        <taxon>Bacteroidota</taxon>
        <taxon>Sphingobacteriia</taxon>
        <taxon>Sphingobacteriales</taxon>
        <taxon>Sphingobacteriaceae</taxon>
        <taxon>Mucilaginibacter</taxon>
    </lineage>
</organism>
<evidence type="ECO:0000313" key="1">
    <source>
        <dbReference type="EMBL" id="MVN22604.1"/>
    </source>
</evidence>
<proteinExistence type="predicted"/>
<accession>A0A7K1SZ49</accession>
<evidence type="ECO:0000313" key="2">
    <source>
        <dbReference type="Proteomes" id="UP000462014"/>
    </source>
</evidence>
<dbReference type="AlphaFoldDB" id="A0A7K1SZ49"/>
<gene>
    <name evidence="1" type="ORF">GO621_13800</name>
</gene>
<dbReference type="EMBL" id="WPIK01000012">
    <property type="protein sequence ID" value="MVN22604.1"/>
    <property type="molecule type" value="Genomic_DNA"/>
</dbReference>
<keyword evidence="2" id="KW-1185">Reference proteome</keyword>
<protein>
    <submittedName>
        <fullName evidence="1">Prevent-host-death protein</fullName>
    </submittedName>
</protein>
<name>A0A7K1SZ49_9SPHI</name>
<comment type="caution">
    <text evidence="1">The sequence shown here is derived from an EMBL/GenBank/DDBJ whole genome shotgun (WGS) entry which is preliminary data.</text>
</comment>
<reference evidence="1 2" key="1">
    <citation type="submission" date="2019-12" db="EMBL/GenBank/DDBJ databases">
        <title>Mucilaginibacter sp. HMF7410 genome sequencing and assembly.</title>
        <authorList>
            <person name="Kang H."/>
            <person name="Cha I."/>
            <person name="Kim H."/>
            <person name="Joh K."/>
        </authorList>
    </citation>
    <scope>NUCLEOTIDE SEQUENCE [LARGE SCALE GENOMIC DNA]</scope>
    <source>
        <strain evidence="1 2">HMF7410</strain>
    </source>
</reference>
<sequence length="75" mass="8449">MSVAEFENSFLEVIEQVKSGEQIAVTSEKAEQIIGYFLPEISLQKPKPKLGLLEGKATVVFHDDFKMTDEEFISL</sequence>
<dbReference type="Proteomes" id="UP000462014">
    <property type="component" value="Unassembled WGS sequence"/>
</dbReference>